<evidence type="ECO:0000256" key="4">
    <source>
        <dbReference type="SAM" id="SignalP"/>
    </source>
</evidence>
<dbReference type="GO" id="GO:0004867">
    <property type="term" value="F:serine-type endopeptidase inhibitor activity"/>
    <property type="evidence" value="ECO:0007669"/>
    <property type="project" value="UniProtKB-KW"/>
</dbReference>
<dbReference type="PROSITE" id="PS00280">
    <property type="entry name" value="BPTI_KUNITZ_1"/>
    <property type="match status" value="1"/>
</dbReference>
<dbReference type="AlphaFoldDB" id="A0A0M3QTK4"/>
<evidence type="ECO:0000256" key="2">
    <source>
        <dbReference type="ARBA" id="ARBA00022900"/>
    </source>
</evidence>
<proteinExistence type="predicted"/>
<sequence length="107" mass="12745">MNLLSIIGVLLWALVAQSYKDEVMRQPRCLYMANPGPCKDRVKVWGYDFNTNRCVHFFYGGCGGNPNRFYKKQECIDACYMPRVDRFKRELPYEEDEDDALWERIEF</sequence>
<dbReference type="InterPro" id="IPR050098">
    <property type="entry name" value="TFPI/VKTCI-like"/>
</dbReference>
<dbReference type="CDD" id="cd00109">
    <property type="entry name" value="Kunitz-type"/>
    <property type="match status" value="1"/>
</dbReference>
<keyword evidence="1" id="KW-0646">Protease inhibitor</keyword>
<evidence type="ECO:0000256" key="1">
    <source>
        <dbReference type="ARBA" id="ARBA00022690"/>
    </source>
</evidence>
<gene>
    <name evidence="6" type="ORF">Dbus_chr2Lg1124</name>
</gene>
<feature type="domain" description="BPTI/Kunitz inhibitor" evidence="5">
    <location>
        <begin position="29"/>
        <end position="79"/>
    </location>
</feature>
<dbReference type="FunFam" id="4.10.410.10:FF:000026">
    <property type="entry name" value="Serine protease inhibitor, putative"/>
    <property type="match status" value="1"/>
</dbReference>
<keyword evidence="4" id="KW-0732">Signal</keyword>
<evidence type="ECO:0000256" key="3">
    <source>
        <dbReference type="ARBA" id="ARBA00023157"/>
    </source>
</evidence>
<dbReference type="GO" id="GO:0005615">
    <property type="term" value="C:extracellular space"/>
    <property type="evidence" value="ECO:0007669"/>
    <property type="project" value="TreeGrafter"/>
</dbReference>
<dbReference type="InterPro" id="IPR036880">
    <property type="entry name" value="Kunitz_BPTI_sf"/>
</dbReference>
<reference evidence="6 7" key="1">
    <citation type="submission" date="2015-08" db="EMBL/GenBank/DDBJ databases">
        <title>Ancestral chromatin configuration constrains chromatin evolution on differentiating sex chromosomes in Drosophila.</title>
        <authorList>
            <person name="Zhou Q."/>
            <person name="Bachtrog D."/>
        </authorList>
    </citation>
    <scope>NUCLEOTIDE SEQUENCE [LARGE SCALE GENOMIC DNA]</scope>
    <source>
        <tissue evidence="6">Whole larvae</tissue>
    </source>
</reference>
<feature type="signal peptide" evidence="4">
    <location>
        <begin position="1"/>
        <end position="18"/>
    </location>
</feature>
<dbReference type="Gene3D" id="4.10.410.10">
    <property type="entry name" value="Pancreatic trypsin inhibitor Kunitz domain"/>
    <property type="match status" value="1"/>
</dbReference>
<keyword evidence="7" id="KW-1185">Reference proteome</keyword>
<dbReference type="PRINTS" id="PR00759">
    <property type="entry name" value="BASICPTASE"/>
</dbReference>
<dbReference type="PANTHER" id="PTHR10083:SF374">
    <property type="entry name" value="BPTI_KUNITZ INHIBITOR DOMAIN-CONTAINING PROTEIN"/>
    <property type="match status" value="1"/>
</dbReference>
<keyword evidence="2" id="KW-0722">Serine protease inhibitor</keyword>
<dbReference type="SMART" id="SM00131">
    <property type="entry name" value="KU"/>
    <property type="match status" value="1"/>
</dbReference>
<accession>A0A0M3QTK4</accession>
<dbReference type="STRING" id="30019.A0A0M3QTK4"/>
<name>A0A0M3QTK4_DROBS</name>
<dbReference type="SUPFAM" id="SSF57362">
    <property type="entry name" value="BPTI-like"/>
    <property type="match status" value="1"/>
</dbReference>
<evidence type="ECO:0000313" key="6">
    <source>
        <dbReference type="EMBL" id="ALC39039.1"/>
    </source>
</evidence>
<evidence type="ECO:0000259" key="5">
    <source>
        <dbReference type="PROSITE" id="PS50279"/>
    </source>
</evidence>
<dbReference type="SMR" id="A0A0M3QTK4"/>
<keyword evidence="3" id="KW-1015">Disulfide bond</keyword>
<dbReference type="Pfam" id="PF00014">
    <property type="entry name" value="Kunitz_BPTI"/>
    <property type="match status" value="1"/>
</dbReference>
<dbReference type="InterPro" id="IPR020901">
    <property type="entry name" value="Prtase_inh_Kunz-CS"/>
</dbReference>
<dbReference type="PANTHER" id="PTHR10083">
    <property type="entry name" value="KUNITZ-TYPE PROTEASE INHIBITOR-RELATED"/>
    <property type="match status" value="1"/>
</dbReference>
<evidence type="ECO:0000313" key="7">
    <source>
        <dbReference type="Proteomes" id="UP000494163"/>
    </source>
</evidence>
<dbReference type="InterPro" id="IPR002223">
    <property type="entry name" value="Kunitz_BPTI"/>
</dbReference>
<protein>
    <submittedName>
        <fullName evidence="6">CG31609</fullName>
    </submittedName>
</protein>
<organism evidence="6 7">
    <name type="scientific">Drosophila busckii</name>
    <name type="common">Fruit fly</name>
    <dbReference type="NCBI Taxonomy" id="30019"/>
    <lineage>
        <taxon>Eukaryota</taxon>
        <taxon>Metazoa</taxon>
        <taxon>Ecdysozoa</taxon>
        <taxon>Arthropoda</taxon>
        <taxon>Hexapoda</taxon>
        <taxon>Insecta</taxon>
        <taxon>Pterygota</taxon>
        <taxon>Neoptera</taxon>
        <taxon>Endopterygota</taxon>
        <taxon>Diptera</taxon>
        <taxon>Brachycera</taxon>
        <taxon>Muscomorpha</taxon>
        <taxon>Ephydroidea</taxon>
        <taxon>Drosophilidae</taxon>
        <taxon>Drosophila</taxon>
    </lineage>
</organism>
<feature type="chain" id="PRO_5005787947" evidence="4">
    <location>
        <begin position="19"/>
        <end position="107"/>
    </location>
</feature>
<dbReference type="Proteomes" id="UP000494163">
    <property type="component" value="Chromosome 2L"/>
</dbReference>
<dbReference type="PROSITE" id="PS50279">
    <property type="entry name" value="BPTI_KUNITZ_2"/>
    <property type="match status" value="1"/>
</dbReference>
<dbReference type="EMBL" id="CP012523">
    <property type="protein sequence ID" value="ALC39039.1"/>
    <property type="molecule type" value="Genomic_DNA"/>
</dbReference>